<dbReference type="InterPro" id="IPR018389">
    <property type="entry name" value="DctP_fam"/>
</dbReference>
<dbReference type="KEGG" id="axe:P40_00490"/>
<keyword evidence="4" id="KW-1185">Reference proteome</keyword>
<dbReference type="Gene3D" id="3.40.190.170">
    <property type="entry name" value="Bacterial extracellular solute-binding protein, family 7"/>
    <property type="match status" value="1"/>
</dbReference>
<gene>
    <name evidence="3" type="ORF">LZG35_19155</name>
</gene>
<dbReference type="EMBL" id="JAJVKT010000029">
    <property type="protein sequence ID" value="MCE7510761.1"/>
    <property type="molecule type" value="Genomic_DNA"/>
</dbReference>
<name>A0A9Q3W7S4_9GAMM</name>
<dbReference type="Pfam" id="PF03480">
    <property type="entry name" value="DctP"/>
    <property type="match status" value="1"/>
</dbReference>
<dbReference type="AlphaFoldDB" id="A0A9Q3W7S4"/>
<accession>A0A9Q3W7S4</accession>
<dbReference type="InterPro" id="IPR038404">
    <property type="entry name" value="TRAP_DctP_sf"/>
</dbReference>
<protein>
    <submittedName>
        <fullName evidence="3">C4-dicarboxylate TRAP transporter substrate-binding protein</fullName>
    </submittedName>
</protein>
<dbReference type="GeneID" id="94684851"/>
<sequence length="385" mass="42533">MRLSLVVLRPILLVVMFAGMAGAHATTLRYATGYPPGSLPAVAAENYAKAVEKYSSGDLKLRVFALSLLNASETSDGIRDGIADGGYLLTVYFPAMYPHTNLVNESAMQLLLFDEDELNGKGALAYEGAMTEFTFFNCPECLEEYEKQKQVYTANAASSSYGLLCNKPVSNQEQLKGKRLRVAGSHWSRWSEHFGATSMSLTINDTLEALHQGVIDCTIASAPELINLGLIEAVSDITMSVPGGVYAGANAGSFNIDVWRKLDEKQRQAILRAGARFTAETPWSYLQLEKEALEKTEKKGATLHQASPDLMEASREFVKQDLNTIIDYYAKNHGVERGEEMLDTFRGLLKKWVGLVQDVDSLDELETLYWNEVFSKVDVSSYGMK</sequence>
<dbReference type="Proteomes" id="UP001107961">
    <property type="component" value="Unassembled WGS sequence"/>
</dbReference>
<dbReference type="CDD" id="cd13666">
    <property type="entry name" value="PBP2_TRAP_DctP_like_1"/>
    <property type="match status" value="1"/>
</dbReference>
<dbReference type="PANTHER" id="PTHR33376:SF5">
    <property type="entry name" value="EXTRACYTOPLASMIC SOLUTE RECEPTOR PROTEIN"/>
    <property type="match status" value="1"/>
</dbReference>
<evidence type="ECO:0000313" key="3">
    <source>
        <dbReference type="EMBL" id="MCE7510761.1"/>
    </source>
</evidence>
<comment type="caution">
    <text evidence="3">The sequence shown here is derived from an EMBL/GenBank/DDBJ whole genome shotgun (WGS) entry which is preliminary data.</text>
</comment>
<evidence type="ECO:0000313" key="4">
    <source>
        <dbReference type="Proteomes" id="UP001107961"/>
    </source>
</evidence>
<keyword evidence="1 2" id="KW-0732">Signal</keyword>
<organism evidence="3 4">
    <name type="scientific">Alloalcanivorax xenomutans</name>
    <dbReference type="NCBI Taxonomy" id="1094342"/>
    <lineage>
        <taxon>Bacteria</taxon>
        <taxon>Pseudomonadati</taxon>
        <taxon>Pseudomonadota</taxon>
        <taxon>Gammaproteobacteria</taxon>
        <taxon>Oceanospirillales</taxon>
        <taxon>Alcanivoracaceae</taxon>
        <taxon>Alloalcanivorax</taxon>
    </lineage>
</organism>
<proteinExistence type="predicted"/>
<dbReference type="GO" id="GO:0055085">
    <property type="term" value="P:transmembrane transport"/>
    <property type="evidence" value="ECO:0007669"/>
    <property type="project" value="InterPro"/>
</dbReference>
<feature type="chain" id="PRO_5040115000" evidence="2">
    <location>
        <begin position="26"/>
        <end position="385"/>
    </location>
</feature>
<dbReference type="NCBIfam" id="NF037995">
    <property type="entry name" value="TRAP_S1"/>
    <property type="match status" value="1"/>
</dbReference>
<evidence type="ECO:0000256" key="1">
    <source>
        <dbReference type="ARBA" id="ARBA00022729"/>
    </source>
</evidence>
<evidence type="ECO:0000256" key="2">
    <source>
        <dbReference type="SAM" id="SignalP"/>
    </source>
</evidence>
<feature type="signal peptide" evidence="2">
    <location>
        <begin position="1"/>
        <end position="25"/>
    </location>
</feature>
<dbReference type="RefSeq" id="WP_233917189.1">
    <property type="nucleotide sequence ID" value="NZ_CBDDTQ010000003.1"/>
</dbReference>
<reference evidence="3" key="1">
    <citation type="submission" date="2022-01" db="EMBL/GenBank/DDBJ databases">
        <authorList>
            <person name="Karlyshev A.V."/>
            <person name="Jaspars M."/>
        </authorList>
    </citation>
    <scope>NUCLEOTIDE SEQUENCE</scope>
    <source>
        <strain evidence="3">AGSA3-2</strain>
    </source>
</reference>
<dbReference type="PANTHER" id="PTHR33376">
    <property type="match status" value="1"/>
</dbReference>